<dbReference type="CDD" id="cd17299">
    <property type="entry name" value="acetolactate_decarboxylase"/>
    <property type="match status" value="1"/>
</dbReference>
<dbReference type="OrthoDB" id="81038at2157"/>
<dbReference type="Proteomes" id="UP000067738">
    <property type="component" value="Chromosome"/>
</dbReference>
<evidence type="ECO:0000256" key="8">
    <source>
        <dbReference type="ARBA" id="ARBA00023239"/>
    </source>
</evidence>
<dbReference type="PIRSF" id="PIRSF001332">
    <property type="entry name" value="Acetolac_decarb"/>
    <property type="match status" value="1"/>
</dbReference>
<dbReference type="AlphaFoldDB" id="A0A0U3DN42"/>
<evidence type="ECO:0000256" key="4">
    <source>
        <dbReference type="ARBA" id="ARBA00013204"/>
    </source>
</evidence>
<organism evidence="9 10">
    <name type="scientific">Methanobrevibacter millerae</name>
    <dbReference type="NCBI Taxonomy" id="230361"/>
    <lineage>
        <taxon>Archaea</taxon>
        <taxon>Methanobacteriati</taxon>
        <taxon>Methanobacteriota</taxon>
        <taxon>Methanomada group</taxon>
        <taxon>Methanobacteria</taxon>
        <taxon>Methanobacteriales</taxon>
        <taxon>Methanobacteriaceae</taxon>
        <taxon>Methanobrevibacter</taxon>
    </lineage>
</organism>
<dbReference type="NCBIfam" id="TIGR01252">
    <property type="entry name" value="acetolac_decarb"/>
    <property type="match status" value="1"/>
</dbReference>
<keyword evidence="7" id="KW-0005">Acetoin biosynthesis</keyword>
<accession>A0A0U3DN42</accession>
<dbReference type="PANTHER" id="PTHR35524">
    <property type="entry name" value="ALPHA-ACETOLACTATE DECARBOXYLASE"/>
    <property type="match status" value="1"/>
</dbReference>
<name>A0A0U3DN42_9EURY</name>
<keyword evidence="8" id="KW-0456">Lyase</keyword>
<evidence type="ECO:0000256" key="3">
    <source>
        <dbReference type="ARBA" id="ARBA00007106"/>
    </source>
</evidence>
<evidence type="ECO:0000313" key="10">
    <source>
        <dbReference type="Proteomes" id="UP000067738"/>
    </source>
</evidence>
<sequence length="266" mass="29515">MLNKKIILLTLIILTLFSISVVSADNVMVMKDDSIHQVSIMQAFMHGEYEGVISVGDLKLNGDTGLGTFEGVDGEMIVLDGVVYKAKADGSIQVMPNNERVPFAVVTNFDEDASIPKISANNFSDLTSQLDKELDKLGKNNMYVVKIKGDFSNITVRSIEKQDKPYKEFNEVAKTDQKVFNYTNQSGTIVAVHFPNYMGDVNMAGWHMHFLSDDKTKGGHVLEFNKTNASVGIDIISEFNMLLSSSESFTKMDLSEDMTNKISQVE</sequence>
<protein>
    <recommendedName>
        <fullName evidence="5">Alpha-acetolactate decarboxylase</fullName>
        <ecNumber evidence="4">4.1.1.5</ecNumber>
    </recommendedName>
</protein>
<dbReference type="GeneID" id="26736555"/>
<dbReference type="PANTHER" id="PTHR35524:SF1">
    <property type="entry name" value="ALPHA-ACETOLACTATE DECARBOXYLASE"/>
    <property type="match status" value="1"/>
</dbReference>
<dbReference type="GO" id="GO:0045151">
    <property type="term" value="P:acetoin biosynthetic process"/>
    <property type="evidence" value="ECO:0007669"/>
    <property type="project" value="UniProtKB-KW"/>
</dbReference>
<gene>
    <name evidence="9" type="primary">budA</name>
    <name evidence="9" type="ORF">sm9_1614</name>
</gene>
<dbReference type="InterPro" id="IPR005128">
    <property type="entry name" value="Acetolactate_a_deCO2ase"/>
</dbReference>
<dbReference type="UniPathway" id="UPA00626">
    <property type="reaction ID" value="UER00678"/>
</dbReference>
<dbReference type="RefSeq" id="WP_058739620.1">
    <property type="nucleotide sequence ID" value="NZ_CP011266.1"/>
</dbReference>
<dbReference type="Gene3D" id="3.30.1330.80">
    <property type="entry name" value="Hypothetical protein, similar to alpha- acetolactate decarboxylase, domain 2"/>
    <property type="match status" value="2"/>
</dbReference>
<dbReference type="KEGG" id="mmil:sm9_1614"/>
<evidence type="ECO:0000313" key="9">
    <source>
        <dbReference type="EMBL" id="ALT69382.1"/>
    </source>
</evidence>
<evidence type="ECO:0000256" key="7">
    <source>
        <dbReference type="ARBA" id="ARBA00023061"/>
    </source>
</evidence>
<comment type="similarity">
    <text evidence="3">Belongs to the alpha-acetolactate decarboxylase family.</text>
</comment>
<reference evidence="9 10" key="1">
    <citation type="submission" date="2015-04" db="EMBL/GenBank/DDBJ databases">
        <title>The complete genome sequence of the rumen methanogen Methanobrevibacter millerae SM9.</title>
        <authorList>
            <person name="Leahy S.C."/>
            <person name="Kelly W.J."/>
            <person name="Pacheco D.M."/>
            <person name="Li D."/>
            <person name="Altermann E."/>
            <person name="Attwood G.T."/>
        </authorList>
    </citation>
    <scope>NUCLEOTIDE SEQUENCE [LARGE SCALE GENOMIC DNA]</scope>
    <source>
        <strain evidence="9 10">SM9</strain>
    </source>
</reference>
<dbReference type="GO" id="GO:0047605">
    <property type="term" value="F:acetolactate decarboxylase activity"/>
    <property type="evidence" value="ECO:0007669"/>
    <property type="project" value="UniProtKB-EC"/>
</dbReference>
<dbReference type="SUPFAM" id="SSF117856">
    <property type="entry name" value="AF0104/ALDC/Ptd012-like"/>
    <property type="match status" value="1"/>
</dbReference>
<proteinExistence type="inferred from homology"/>
<evidence type="ECO:0000256" key="5">
    <source>
        <dbReference type="ARBA" id="ARBA00020164"/>
    </source>
</evidence>
<keyword evidence="6" id="KW-0210">Decarboxylase</keyword>
<evidence type="ECO:0000256" key="1">
    <source>
        <dbReference type="ARBA" id="ARBA00001784"/>
    </source>
</evidence>
<dbReference type="PATRIC" id="fig|230361.4.peg.1672"/>
<comment type="catalytic activity">
    <reaction evidence="1">
        <text>(2S)-2-acetolactate + H(+) = (R)-acetoin + CO2</text>
        <dbReference type="Rhea" id="RHEA:21580"/>
        <dbReference type="ChEBI" id="CHEBI:15378"/>
        <dbReference type="ChEBI" id="CHEBI:15686"/>
        <dbReference type="ChEBI" id="CHEBI:16526"/>
        <dbReference type="ChEBI" id="CHEBI:58476"/>
        <dbReference type="EC" id="4.1.1.5"/>
    </reaction>
</comment>
<keyword evidence="10" id="KW-1185">Reference proteome</keyword>
<comment type="pathway">
    <text evidence="2">Polyol metabolism; (R,R)-butane-2,3-diol biosynthesis; (R,R)-butane-2,3-diol from pyruvate: step 2/3.</text>
</comment>
<dbReference type="EMBL" id="CP011266">
    <property type="protein sequence ID" value="ALT69382.1"/>
    <property type="molecule type" value="Genomic_DNA"/>
</dbReference>
<dbReference type="EC" id="4.1.1.5" evidence="4"/>
<evidence type="ECO:0000256" key="6">
    <source>
        <dbReference type="ARBA" id="ARBA00022793"/>
    </source>
</evidence>
<evidence type="ECO:0000256" key="2">
    <source>
        <dbReference type="ARBA" id="ARBA00005170"/>
    </source>
</evidence>
<dbReference type="Pfam" id="PF03306">
    <property type="entry name" value="AAL_decarboxy"/>
    <property type="match status" value="1"/>
</dbReference>